<dbReference type="AlphaFoldDB" id="Q0UNF6"/>
<reference evidence="3" key="1">
    <citation type="journal article" date="2007" name="Plant Cell">
        <title>Dothideomycete-plant interactions illuminated by genome sequencing and EST analysis of the wheat pathogen Stagonospora nodorum.</title>
        <authorList>
            <person name="Hane J.K."/>
            <person name="Lowe R.G."/>
            <person name="Solomon P.S."/>
            <person name="Tan K.C."/>
            <person name="Schoch C.L."/>
            <person name="Spatafora J.W."/>
            <person name="Crous P.W."/>
            <person name="Kodira C."/>
            <person name="Birren B.W."/>
            <person name="Galagan J.E."/>
            <person name="Torriani S.F."/>
            <person name="McDonald B.A."/>
            <person name="Oliver R.P."/>
        </authorList>
    </citation>
    <scope>NUCLEOTIDE SEQUENCE [LARGE SCALE GENOMIC DNA]</scope>
    <source>
        <strain evidence="3">SN15 / ATCC MYA-4574 / FGSC 10173</strain>
    </source>
</reference>
<dbReference type="RefSeq" id="XP_001797071.1">
    <property type="nucleotide sequence ID" value="XM_001797019.1"/>
</dbReference>
<dbReference type="EMBL" id="CH445334">
    <property type="protein sequence ID" value="EAT85359.1"/>
    <property type="molecule type" value="Genomic_DNA"/>
</dbReference>
<name>Q0UNF6_PHANO</name>
<proteinExistence type="predicted"/>
<gene>
    <name evidence="2" type="ORF">SNOG_06708</name>
</gene>
<accession>Q0UNF6</accession>
<evidence type="ECO:0000313" key="2">
    <source>
        <dbReference type="EMBL" id="EAT85359.1"/>
    </source>
</evidence>
<dbReference type="Proteomes" id="UP000001055">
    <property type="component" value="Unassembled WGS sequence"/>
</dbReference>
<evidence type="ECO:0000256" key="1">
    <source>
        <dbReference type="SAM" id="MobiDB-lite"/>
    </source>
</evidence>
<dbReference type="KEGG" id="pno:SNOG_06708"/>
<feature type="compositionally biased region" description="Basic and acidic residues" evidence="1">
    <location>
        <begin position="16"/>
        <end position="41"/>
    </location>
</feature>
<evidence type="ECO:0000313" key="3">
    <source>
        <dbReference type="Proteomes" id="UP000001055"/>
    </source>
</evidence>
<organism evidence="2 3">
    <name type="scientific">Phaeosphaeria nodorum (strain SN15 / ATCC MYA-4574 / FGSC 10173)</name>
    <name type="common">Glume blotch fungus</name>
    <name type="synonym">Parastagonospora nodorum</name>
    <dbReference type="NCBI Taxonomy" id="321614"/>
    <lineage>
        <taxon>Eukaryota</taxon>
        <taxon>Fungi</taxon>
        <taxon>Dikarya</taxon>
        <taxon>Ascomycota</taxon>
        <taxon>Pezizomycotina</taxon>
        <taxon>Dothideomycetes</taxon>
        <taxon>Pleosporomycetidae</taxon>
        <taxon>Pleosporales</taxon>
        <taxon>Pleosporineae</taxon>
        <taxon>Phaeosphaeriaceae</taxon>
        <taxon>Parastagonospora</taxon>
    </lineage>
</organism>
<protein>
    <submittedName>
        <fullName evidence="2">Uncharacterized protein</fullName>
    </submittedName>
</protein>
<feature type="region of interest" description="Disordered" evidence="1">
    <location>
        <begin position="1"/>
        <end position="41"/>
    </location>
</feature>
<sequence length="41" mass="4839">MSGDSLQPARYRAQHLSRDPRRLESENEEERKQQKRDGGVQ</sequence>
<dbReference type="GeneID" id="5973961"/>
<dbReference type="InParanoid" id="Q0UNF6"/>
<dbReference type="HOGENOM" id="CLU_3279690_0_0_1"/>